<dbReference type="RefSeq" id="WP_161154271.1">
    <property type="nucleotide sequence ID" value="NZ_WEKT01000009.1"/>
</dbReference>
<dbReference type="InterPro" id="IPR017786">
    <property type="entry name" value="TF_choline_sulphate-util"/>
</dbReference>
<dbReference type="InterPro" id="IPR000847">
    <property type="entry name" value="LysR_HTH_N"/>
</dbReference>
<comment type="similarity">
    <text evidence="1">Belongs to the LysR transcriptional regulatory family.</text>
</comment>
<dbReference type="PRINTS" id="PR00039">
    <property type="entry name" value="HTHLYSR"/>
</dbReference>
<dbReference type="GO" id="GO:0006351">
    <property type="term" value="P:DNA-templated transcription"/>
    <property type="evidence" value="ECO:0007669"/>
    <property type="project" value="TreeGrafter"/>
</dbReference>
<keyword evidence="4" id="KW-0804">Transcription</keyword>
<dbReference type="EMBL" id="WEKT01000009">
    <property type="protein sequence ID" value="MZI92970.1"/>
    <property type="molecule type" value="Genomic_DNA"/>
</dbReference>
<proteinExistence type="inferred from homology"/>
<keyword evidence="2" id="KW-0805">Transcription regulation</keyword>
<dbReference type="FunFam" id="1.10.10.10:FF:000001">
    <property type="entry name" value="LysR family transcriptional regulator"/>
    <property type="match status" value="1"/>
</dbReference>
<evidence type="ECO:0000313" key="6">
    <source>
        <dbReference type="EMBL" id="MZI92970.1"/>
    </source>
</evidence>
<feature type="domain" description="HTH lysR-type" evidence="5">
    <location>
        <begin position="6"/>
        <end position="63"/>
    </location>
</feature>
<keyword evidence="7" id="KW-1185">Reference proteome</keyword>
<dbReference type="InterPro" id="IPR005119">
    <property type="entry name" value="LysR_subst-bd"/>
</dbReference>
<reference evidence="6 7" key="1">
    <citation type="submission" date="2019-10" db="EMBL/GenBank/DDBJ databases">
        <title>Vibrio sp. nov. isolated from a shrimp pond.</title>
        <authorList>
            <person name="Gomez-Gil B."/>
            <person name="Enciso-Ibarra J."/>
            <person name="Enciso-Ibarra K."/>
            <person name="Bolan-Mejia C."/>
        </authorList>
    </citation>
    <scope>NUCLEOTIDE SEQUENCE [LARGE SCALE GENOMIC DNA]</scope>
    <source>
        <strain evidence="6 7">CAIM 722</strain>
    </source>
</reference>
<dbReference type="NCBIfam" id="TIGR03418">
    <property type="entry name" value="chol_sulf_TF"/>
    <property type="match status" value="1"/>
</dbReference>
<dbReference type="PROSITE" id="PS50931">
    <property type="entry name" value="HTH_LYSR"/>
    <property type="match status" value="1"/>
</dbReference>
<dbReference type="SUPFAM" id="SSF53850">
    <property type="entry name" value="Periplasmic binding protein-like II"/>
    <property type="match status" value="1"/>
</dbReference>
<dbReference type="InterPro" id="IPR036390">
    <property type="entry name" value="WH_DNA-bd_sf"/>
</dbReference>
<dbReference type="Gene3D" id="1.10.10.10">
    <property type="entry name" value="Winged helix-like DNA-binding domain superfamily/Winged helix DNA-binding domain"/>
    <property type="match status" value="1"/>
</dbReference>
<dbReference type="Pfam" id="PF00126">
    <property type="entry name" value="HTH_1"/>
    <property type="match status" value="1"/>
</dbReference>
<dbReference type="PANTHER" id="PTHR30537">
    <property type="entry name" value="HTH-TYPE TRANSCRIPTIONAL REGULATOR"/>
    <property type="match status" value="1"/>
</dbReference>
<dbReference type="SUPFAM" id="SSF46785">
    <property type="entry name" value="Winged helix' DNA-binding domain"/>
    <property type="match status" value="1"/>
</dbReference>
<dbReference type="CDD" id="cd08432">
    <property type="entry name" value="PBP2_GcdR_TrpI_HvrB_AmpR_like"/>
    <property type="match status" value="1"/>
</dbReference>
<evidence type="ECO:0000259" key="5">
    <source>
        <dbReference type="PROSITE" id="PS50931"/>
    </source>
</evidence>
<evidence type="ECO:0000256" key="3">
    <source>
        <dbReference type="ARBA" id="ARBA00023125"/>
    </source>
</evidence>
<dbReference type="Proteomes" id="UP000462621">
    <property type="component" value="Unassembled WGS sequence"/>
</dbReference>
<dbReference type="Pfam" id="PF03466">
    <property type="entry name" value="LysR_substrate"/>
    <property type="match status" value="1"/>
</dbReference>
<dbReference type="AlphaFoldDB" id="A0A7X4LJ83"/>
<dbReference type="GO" id="GO:0003700">
    <property type="term" value="F:DNA-binding transcription factor activity"/>
    <property type="evidence" value="ECO:0007669"/>
    <property type="project" value="InterPro"/>
</dbReference>
<evidence type="ECO:0000313" key="7">
    <source>
        <dbReference type="Proteomes" id="UP000462621"/>
    </source>
</evidence>
<accession>A0A7X4LJ83</accession>
<dbReference type="GO" id="GO:0043565">
    <property type="term" value="F:sequence-specific DNA binding"/>
    <property type="evidence" value="ECO:0007669"/>
    <property type="project" value="TreeGrafter"/>
</dbReference>
<evidence type="ECO:0000256" key="1">
    <source>
        <dbReference type="ARBA" id="ARBA00009437"/>
    </source>
</evidence>
<comment type="caution">
    <text evidence="6">The sequence shown here is derived from an EMBL/GenBank/DDBJ whole genome shotgun (WGS) entry which is preliminary data.</text>
</comment>
<organism evidence="6 7">
    <name type="scientific">Vibrio eleionomae</name>
    <dbReference type="NCBI Taxonomy" id="2653505"/>
    <lineage>
        <taxon>Bacteria</taxon>
        <taxon>Pseudomonadati</taxon>
        <taxon>Pseudomonadota</taxon>
        <taxon>Gammaproteobacteria</taxon>
        <taxon>Vibrionales</taxon>
        <taxon>Vibrionaceae</taxon>
        <taxon>Vibrio</taxon>
    </lineage>
</organism>
<dbReference type="Gene3D" id="3.40.190.10">
    <property type="entry name" value="Periplasmic binding protein-like II"/>
    <property type="match status" value="2"/>
</dbReference>
<dbReference type="InterPro" id="IPR058163">
    <property type="entry name" value="LysR-type_TF_proteobact-type"/>
</dbReference>
<dbReference type="PANTHER" id="PTHR30537:SF26">
    <property type="entry name" value="GLYCINE CLEAVAGE SYSTEM TRANSCRIPTIONAL ACTIVATOR"/>
    <property type="match status" value="1"/>
</dbReference>
<keyword evidence="3" id="KW-0238">DNA-binding</keyword>
<sequence length="302" mass="34237">MSNEKINFKTLIAFEASARLLSFTGAARELGTTQPAVSQQISSLEQELGTALFRRIYRGVELTDEGHMLFVTTQTSLQDITAVIQKIKQRNQSQRITFATDFALAAYWLVPTITRFRQAFPHIDIRLETAQSSSRVIDAETDIAILFGDGHFQGCHSELLFTEQVCPVYSPLLVGSNSRLTTLEAICEQPLLRLNSDNKEAWIEWESLFDYFSTTWQPPEVSIEFDNYTLLVQAALSGQGVALGWTPLLDEFIQRGALIAEKQFTARTSQGYYLVIPDKQKPTAEVRLFIDWLKRERNKDSI</sequence>
<evidence type="ECO:0000256" key="2">
    <source>
        <dbReference type="ARBA" id="ARBA00023015"/>
    </source>
</evidence>
<gene>
    <name evidence="6" type="ORF">F9817_07135</name>
</gene>
<protein>
    <submittedName>
        <fullName evidence="6">LysR family transcriptional regulator</fullName>
    </submittedName>
</protein>
<dbReference type="InterPro" id="IPR036388">
    <property type="entry name" value="WH-like_DNA-bd_sf"/>
</dbReference>
<evidence type="ECO:0000256" key="4">
    <source>
        <dbReference type="ARBA" id="ARBA00023163"/>
    </source>
</evidence>
<name>A0A7X4LJ83_9VIBR</name>